<feature type="chain" id="PRO_5016646114" evidence="1">
    <location>
        <begin position="19"/>
        <end position="127"/>
    </location>
</feature>
<dbReference type="OrthoDB" id="1453593at2"/>
<organism evidence="2 3">
    <name type="scientific">Winogradskyella arenosi</name>
    <dbReference type="NCBI Taxonomy" id="533325"/>
    <lineage>
        <taxon>Bacteria</taxon>
        <taxon>Pseudomonadati</taxon>
        <taxon>Bacteroidota</taxon>
        <taxon>Flavobacteriia</taxon>
        <taxon>Flavobacteriales</taxon>
        <taxon>Flavobacteriaceae</taxon>
        <taxon>Winogradskyella</taxon>
    </lineage>
</organism>
<gene>
    <name evidence="2" type="ORF">DFQ08_104116</name>
</gene>
<keyword evidence="3" id="KW-1185">Reference proteome</keyword>
<comment type="caution">
    <text evidence="2">The sequence shown here is derived from an EMBL/GenBank/DDBJ whole genome shotgun (WGS) entry which is preliminary data.</text>
</comment>
<keyword evidence="1" id="KW-0732">Signal</keyword>
<feature type="signal peptide" evidence="1">
    <location>
        <begin position="1"/>
        <end position="18"/>
    </location>
</feature>
<proteinExistence type="predicted"/>
<evidence type="ECO:0000313" key="3">
    <source>
        <dbReference type="Proteomes" id="UP000253436"/>
    </source>
</evidence>
<sequence>MKTILFIISLLFTINLSAQDPILQKDNEALEAVATKLTKTYDEHLALDGKQFILFEKKIEEYLIKEENIHQKFSGEEKLNLLYKLRKAETMEMRNVLRQPQFDLYKRIKSQIQPLAVITTSDKTDNK</sequence>
<protein>
    <submittedName>
        <fullName evidence="2">Uncharacterized protein</fullName>
    </submittedName>
</protein>
<accession>A0A368ZF19</accession>
<evidence type="ECO:0000256" key="1">
    <source>
        <dbReference type="SAM" id="SignalP"/>
    </source>
</evidence>
<dbReference type="RefSeq" id="WP_114310292.1">
    <property type="nucleotide sequence ID" value="NZ_QPJO01000004.1"/>
</dbReference>
<reference evidence="2 3" key="1">
    <citation type="submission" date="2018-07" db="EMBL/GenBank/DDBJ databases">
        <title>Genomic Encyclopedia of Type Strains, Phase III (KMG-III): the genomes of soil and plant-associated and newly described type strains.</title>
        <authorList>
            <person name="Whitman W."/>
        </authorList>
    </citation>
    <scope>NUCLEOTIDE SEQUENCE [LARGE SCALE GENOMIC DNA]</scope>
    <source>
        <strain evidence="2 3">CECT 7958</strain>
    </source>
</reference>
<name>A0A368ZF19_9FLAO</name>
<dbReference type="EMBL" id="QPJO01000004">
    <property type="protein sequence ID" value="RCW90717.1"/>
    <property type="molecule type" value="Genomic_DNA"/>
</dbReference>
<evidence type="ECO:0000313" key="2">
    <source>
        <dbReference type="EMBL" id="RCW90717.1"/>
    </source>
</evidence>
<dbReference type="Proteomes" id="UP000253436">
    <property type="component" value="Unassembled WGS sequence"/>
</dbReference>
<dbReference type="AlphaFoldDB" id="A0A368ZF19"/>